<gene>
    <name evidence="4" type="ORF">SEMRO_4_G003380.1</name>
</gene>
<name>A0A9N8H448_9STRA</name>
<evidence type="ECO:0000313" key="4">
    <source>
        <dbReference type="EMBL" id="CAB9496363.1"/>
    </source>
</evidence>
<dbReference type="OrthoDB" id="5560686at2759"/>
<dbReference type="AlphaFoldDB" id="A0A9N8H448"/>
<protein>
    <submittedName>
        <fullName evidence="4">Guanylate cyclase</fullName>
    </submittedName>
</protein>
<reference evidence="4" key="1">
    <citation type="submission" date="2020-06" db="EMBL/GenBank/DDBJ databases">
        <authorList>
            <consortium name="Plant Systems Biology data submission"/>
        </authorList>
    </citation>
    <scope>NUCLEOTIDE SEQUENCE</scope>
    <source>
        <strain evidence="4">D6</strain>
    </source>
</reference>
<dbReference type="InterPro" id="IPR001214">
    <property type="entry name" value="SET_dom"/>
</dbReference>
<feature type="region of interest" description="Disordered" evidence="1">
    <location>
        <begin position="24"/>
        <end position="47"/>
    </location>
</feature>
<feature type="signal peptide" evidence="2">
    <location>
        <begin position="1"/>
        <end position="21"/>
    </location>
</feature>
<dbReference type="Gene3D" id="2.170.270.10">
    <property type="entry name" value="SET domain"/>
    <property type="match status" value="1"/>
</dbReference>
<evidence type="ECO:0000256" key="1">
    <source>
        <dbReference type="SAM" id="MobiDB-lite"/>
    </source>
</evidence>
<dbReference type="Proteomes" id="UP001153069">
    <property type="component" value="Unassembled WGS sequence"/>
</dbReference>
<accession>A0A9N8H448</accession>
<evidence type="ECO:0000256" key="2">
    <source>
        <dbReference type="SAM" id="SignalP"/>
    </source>
</evidence>
<proteinExistence type="predicted"/>
<feature type="chain" id="PRO_5040337561" evidence="2">
    <location>
        <begin position="22"/>
        <end position="584"/>
    </location>
</feature>
<dbReference type="EMBL" id="CAICTM010000004">
    <property type="protein sequence ID" value="CAB9496363.1"/>
    <property type="molecule type" value="Genomic_DNA"/>
</dbReference>
<feature type="compositionally biased region" description="Polar residues" evidence="1">
    <location>
        <begin position="24"/>
        <end position="42"/>
    </location>
</feature>
<organism evidence="4 5">
    <name type="scientific">Seminavis robusta</name>
    <dbReference type="NCBI Taxonomy" id="568900"/>
    <lineage>
        <taxon>Eukaryota</taxon>
        <taxon>Sar</taxon>
        <taxon>Stramenopiles</taxon>
        <taxon>Ochrophyta</taxon>
        <taxon>Bacillariophyta</taxon>
        <taxon>Bacillariophyceae</taxon>
        <taxon>Bacillariophycidae</taxon>
        <taxon>Naviculales</taxon>
        <taxon>Naviculaceae</taxon>
        <taxon>Seminavis</taxon>
    </lineage>
</organism>
<keyword evidence="2" id="KW-0732">Signal</keyword>
<dbReference type="SUPFAM" id="SSF82199">
    <property type="entry name" value="SET domain"/>
    <property type="match status" value="1"/>
</dbReference>
<comment type="caution">
    <text evidence="4">The sequence shown here is derived from an EMBL/GenBank/DDBJ whole genome shotgun (WGS) entry which is preliminary data.</text>
</comment>
<feature type="domain" description="SET" evidence="3">
    <location>
        <begin position="233"/>
        <end position="380"/>
    </location>
</feature>
<dbReference type="Pfam" id="PF00856">
    <property type="entry name" value="SET"/>
    <property type="match status" value="1"/>
</dbReference>
<evidence type="ECO:0000259" key="3">
    <source>
        <dbReference type="PROSITE" id="PS50280"/>
    </source>
</evidence>
<sequence length="584" mass="64937">MKVSQGCIAVWALLSAVGGYASSATDSEDPSASTSTSTNDNINPRVPPGCSLVMAPSSIPNSGWGVFSMVDSKVGDPIIAGDLVIQVADLNVTHASDMRRIVYDYAWNAAETGGQYEGINVLSVIPGIGMLANGASEEGILPVLEPSVDEAGVTRHKSPGAGAFTHYFNYTFHFNKPLVAGNEILVNYGPGYFQMRNNQMANEKEEDEEEGAKQPQLLHRSLESLHETGFCLDNLKPGKSTIEHAGRGAFASRGQAKGSVVAPVPVLPITKREAMDVTRKKQVSKKEFAETTTKQLLTNYCYGHPKSSVLLFPYSPMVNLINHSSKRSNVRLQWSSKSQPTLEHLQDINKKPTASTDGLLLELVATEDIQEGEEVLLDYGPEWQAAWEKHVKQWEPYPFEYAPGYVLDEAVPVLGTQEEVQGSKPYPPNLLTSCFYPYVHPETKPSEGEDDEKNDPTRNITSAEWRHMPGIFELRNLRPCTIMQRYEVEKDKDSSSGDSEDPSNFYYTVVIRNRYGLAPQERILPGQMHVVTRVPRRAIRFTDKVYTTDQHLQNAFRKEIGLSDELFRNWMDLDGKSDSEEKDL</sequence>
<dbReference type="PROSITE" id="PS50280">
    <property type="entry name" value="SET"/>
    <property type="match status" value="1"/>
</dbReference>
<keyword evidence="5" id="KW-1185">Reference proteome</keyword>
<evidence type="ECO:0000313" key="5">
    <source>
        <dbReference type="Proteomes" id="UP001153069"/>
    </source>
</evidence>
<dbReference type="InterPro" id="IPR046341">
    <property type="entry name" value="SET_dom_sf"/>
</dbReference>